<dbReference type="Proteomes" id="UP000287361">
    <property type="component" value="Unassembled WGS sequence"/>
</dbReference>
<gene>
    <name evidence="2" type="ORF">KGMB03357_19120</name>
</gene>
<comment type="caution">
    <text evidence="2">The sequence shown here is derived from an EMBL/GenBank/DDBJ whole genome shotgun (WGS) entry which is preliminary data.</text>
</comment>
<evidence type="ECO:0000313" key="2">
    <source>
        <dbReference type="EMBL" id="GCB30251.1"/>
    </source>
</evidence>
<evidence type="ECO:0000313" key="3">
    <source>
        <dbReference type="Proteomes" id="UP000287361"/>
    </source>
</evidence>
<feature type="domain" description="GerMN" evidence="1">
    <location>
        <begin position="208"/>
        <end position="297"/>
    </location>
</feature>
<organism evidence="2 3">
    <name type="scientific">Anaerotignum faecicola</name>
    <dbReference type="NCBI Taxonomy" id="2358141"/>
    <lineage>
        <taxon>Bacteria</taxon>
        <taxon>Bacillati</taxon>
        <taxon>Bacillota</taxon>
        <taxon>Clostridia</taxon>
        <taxon>Lachnospirales</taxon>
        <taxon>Anaerotignaceae</taxon>
        <taxon>Anaerotignum</taxon>
    </lineage>
</organism>
<proteinExistence type="predicted"/>
<keyword evidence="3" id="KW-1185">Reference proteome</keyword>
<dbReference type="AlphaFoldDB" id="A0A401LF99"/>
<dbReference type="Pfam" id="PF10646">
    <property type="entry name" value="Germane"/>
    <property type="match status" value="2"/>
</dbReference>
<dbReference type="GeneID" id="86194920"/>
<dbReference type="EMBL" id="BHVZ01000012">
    <property type="protein sequence ID" value="GCB30251.1"/>
    <property type="molecule type" value="Genomic_DNA"/>
</dbReference>
<dbReference type="RefSeq" id="WP_118578751.1">
    <property type="nucleotide sequence ID" value="NZ_DAVZTY010000073.1"/>
</dbReference>
<reference evidence="2 3" key="1">
    <citation type="submission" date="2018-10" db="EMBL/GenBank/DDBJ databases">
        <title>Draft Genome Sequence of Anaerotignum sp. KCTC 15736.</title>
        <authorList>
            <person name="Choi S.H."/>
            <person name="Kim J.S."/>
            <person name="Kang S.W."/>
            <person name="Lee J.S."/>
            <person name="Park S.H."/>
        </authorList>
    </citation>
    <scope>NUCLEOTIDE SEQUENCE [LARGE SCALE GENOMIC DNA]</scope>
    <source>
        <strain evidence="2 3">KCTC 15736</strain>
    </source>
</reference>
<evidence type="ECO:0000259" key="1">
    <source>
        <dbReference type="SMART" id="SM00909"/>
    </source>
</evidence>
<name>A0A401LF99_9FIRM</name>
<protein>
    <recommendedName>
        <fullName evidence="1">GerMN domain-containing protein</fullName>
    </recommendedName>
</protein>
<dbReference type="InterPro" id="IPR019606">
    <property type="entry name" value="GerMN"/>
</dbReference>
<feature type="domain" description="GerMN" evidence="1">
    <location>
        <begin position="67"/>
        <end position="152"/>
    </location>
</feature>
<accession>A0A401LF99</accession>
<dbReference type="OrthoDB" id="9809406at2"/>
<dbReference type="SMART" id="SM00909">
    <property type="entry name" value="Germane"/>
    <property type="match status" value="2"/>
</dbReference>
<sequence length="318" mass="35644">MTQRKSLARKLIVLFIVLVILIPCSVLVYDTVVSSNEERVDFYYMMSDGGMGALKKNIPRTDKEAMLKNVLAILQEGPNADGATASMPQNLEIRSVTLEQATVTVDFSEEYLQMNDLEETICRSSVVWTLTSLDFVKNVRILVEGEPLKNQNGEAYAIFNRDNVWIDTEISAETTGYAILTLYFANAEGTDLVAEERVVEVNANQTREKTVLEQLIAGPEEKGSVATIPVGTKIKDVTTTDDGTCYVNLSEEFVLKHTGGEREELLTIYSIVNSLCKLDQIDRVQFLVEGKKLDTYKDNLQFKTPFTAVDSIRRLEEK</sequence>